<organism evidence="1 2">
    <name type="scientific">Hymenobacter fodinae</name>
    <dbReference type="NCBI Taxonomy" id="2510796"/>
    <lineage>
        <taxon>Bacteria</taxon>
        <taxon>Pseudomonadati</taxon>
        <taxon>Bacteroidota</taxon>
        <taxon>Cytophagia</taxon>
        <taxon>Cytophagales</taxon>
        <taxon>Hymenobacteraceae</taxon>
        <taxon>Hymenobacter</taxon>
    </lineage>
</organism>
<evidence type="ECO:0000313" key="2">
    <source>
        <dbReference type="Proteomes" id="UP000298337"/>
    </source>
</evidence>
<sequence>MDLLQRIQRWYTIQCNGDWEHSYGISITNVDNPGWWVTIDLKETSLEKAVLPMQPTQQRSPTNWVLWYVEDYKFIGSGGPENLTEILTYFLDVFLPANIDPDYLFDIHLPVRGYENRLWLKAEAKMLSESTMEVVSIADASQACFYEWGVDNDLDLLNELGDTGLELQTYYTLADKVEPLVFQSADNILRTFLIAPVPS</sequence>
<evidence type="ECO:0000313" key="1">
    <source>
        <dbReference type="EMBL" id="TGE08142.1"/>
    </source>
</evidence>
<keyword evidence="2" id="KW-1185">Reference proteome</keyword>
<dbReference type="Proteomes" id="UP000298337">
    <property type="component" value="Unassembled WGS sequence"/>
</dbReference>
<dbReference type="OrthoDB" id="3533713at2"/>
<dbReference type="InterPro" id="IPR028228">
    <property type="entry name" value="Imm53"/>
</dbReference>
<dbReference type="RefSeq" id="WP_135433882.1">
    <property type="nucleotide sequence ID" value="NZ_SRLA01000002.1"/>
</dbReference>
<dbReference type="Pfam" id="PF15580">
    <property type="entry name" value="Imm53"/>
    <property type="match status" value="1"/>
</dbReference>
<proteinExistence type="predicted"/>
<evidence type="ECO:0008006" key="3">
    <source>
        <dbReference type="Google" id="ProtNLM"/>
    </source>
</evidence>
<comment type="caution">
    <text evidence="1">The sequence shown here is derived from an EMBL/GenBank/DDBJ whole genome shotgun (WGS) entry which is preliminary data.</text>
</comment>
<accession>A0A4Z0P6W3</accession>
<gene>
    <name evidence="1" type="ORF">EU556_10450</name>
</gene>
<dbReference type="EMBL" id="SRLA01000002">
    <property type="protein sequence ID" value="TGE08142.1"/>
    <property type="molecule type" value="Genomic_DNA"/>
</dbReference>
<reference evidence="1 2" key="1">
    <citation type="submission" date="2019-04" db="EMBL/GenBank/DDBJ databases">
        <authorList>
            <person name="Feng G."/>
            <person name="Zhang J."/>
            <person name="Zhu H."/>
        </authorList>
    </citation>
    <scope>NUCLEOTIDE SEQUENCE [LARGE SCALE GENOMIC DNA]</scope>
    <source>
        <strain evidence="1 2">92R-1</strain>
    </source>
</reference>
<dbReference type="AlphaFoldDB" id="A0A4Z0P6W3"/>
<protein>
    <recommendedName>
        <fullName evidence="3">Immunity protein 53 of polymorphic toxin system</fullName>
    </recommendedName>
</protein>
<name>A0A4Z0P6W3_9BACT</name>